<dbReference type="Proteomes" id="UP000013084">
    <property type="component" value="Unassembled WGS sequence"/>
</dbReference>
<accession>N9ST59</accession>
<evidence type="ECO:0000313" key="3">
    <source>
        <dbReference type="Proteomes" id="UP000013084"/>
    </source>
</evidence>
<dbReference type="EMBL" id="APRN01000036">
    <property type="protein sequence ID" value="ENX57836.1"/>
    <property type="molecule type" value="Genomic_DNA"/>
</dbReference>
<dbReference type="eggNOG" id="ENOG5031RT1">
    <property type="taxonomic scope" value="Bacteria"/>
</dbReference>
<accession>N9SZY0</accession>
<dbReference type="EMBL" id="APPH01000020">
    <property type="protein sequence ID" value="ENV07625.1"/>
    <property type="molecule type" value="Genomic_DNA"/>
</dbReference>
<keyword evidence="3" id="KW-1185">Reference proteome</keyword>
<dbReference type="STRING" id="1144672.F966_03482"/>
<reference evidence="2 3" key="2">
    <citation type="submission" date="2013-02" db="EMBL/GenBank/DDBJ databases">
        <title>The Genome Sequence of Acinetobacter sp. CIP 70.18.</title>
        <authorList>
            <consortium name="The Broad Institute Genome Sequencing Platform"/>
            <consortium name="The Broad Institute Genome Sequencing Center for Infectious Disease"/>
            <person name="Cerqueira G."/>
            <person name="Feldgarden M."/>
            <person name="Courvalin P."/>
            <person name="Perichon B."/>
            <person name="Grillot-Courvalin C."/>
            <person name="Clermont D."/>
            <person name="Rocha E."/>
            <person name="Yoon E.-J."/>
            <person name="Nemec A."/>
            <person name="Walker B."/>
            <person name="Young S.K."/>
            <person name="Zeng Q."/>
            <person name="Gargeya S."/>
            <person name="Fitzgerald M."/>
            <person name="Haas B."/>
            <person name="Abouelleil A."/>
            <person name="Alvarado L."/>
            <person name="Arachchi H.M."/>
            <person name="Berlin A.M."/>
            <person name="Chapman S.B."/>
            <person name="Dewar J."/>
            <person name="Goldberg J."/>
            <person name="Griggs A."/>
            <person name="Gujja S."/>
            <person name="Hansen M."/>
            <person name="Howarth C."/>
            <person name="Imamovic A."/>
            <person name="Larimer J."/>
            <person name="McCowan C."/>
            <person name="Murphy C."/>
            <person name="Neiman D."/>
            <person name="Pearson M."/>
            <person name="Priest M."/>
            <person name="Roberts A."/>
            <person name="Saif S."/>
            <person name="Shea T."/>
            <person name="Sisk P."/>
            <person name="Sykes S."/>
            <person name="Wortman J."/>
            <person name="Nusbaum C."/>
            <person name="Birren B."/>
        </authorList>
    </citation>
    <scope>NUCLEOTIDE SEQUENCE [LARGE SCALE GENOMIC DNA]</scope>
    <source>
        <strain evidence="2 3">CIP 70.18</strain>
    </source>
</reference>
<organism evidence="1 4">
    <name type="scientific">Acinetobacter higginsii</name>
    <dbReference type="NCBI Taxonomy" id="70347"/>
    <lineage>
        <taxon>Bacteria</taxon>
        <taxon>Pseudomonadati</taxon>
        <taxon>Pseudomonadota</taxon>
        <taxon>Gammaproteobacteria</taxon>
        <taxon>Moraxellales</taxon>
        <taxon>Moraxellaceae</taxon>
        <taxon>Acinetobacter</taxon>
    </lineage>
</organism>
<dbReference type="GeneID" id="86815670"/>
<protein>
    <recommendedName>
        <fullName evidence="5">Sulfur relay protein TusB/DsrH</fullName>
    </recommendedName>
</protein>
<accession>N8XKN6</accession>
<dbReference type="PATRIC" id="fig|1217700.3.peg.2165"/>
<dbReference type="Proteomes" id="UP000013209">
    <property type="component" value="Unassembled WGS sequence"/>
</dbReference>
<sequence length="91" mass="10385">MQATTLFLMQSNADQIWSDLIKMAQSDDYIVIMGNAAIQIPSAITATYYNIYCLTNEHNLLDDEIKSRIQAIDYAQFADLTLKFKRCVSLK</sequence>
<comment type="caution">
    <text evidence="1">The sequence shown here is derived from an EMBL/GenBank/DDBJ whole genome shotgun (WGS) entry which is preliminary data.</text>
</comment>
<dbReference type="AlphaFoldDB" id="N8XKN6"/>
<dbReference type="SUPFAM" id="SSF75169">
    <property type="entry name" value="DsrEFH-like"/>
    <property type="match status" value="1"/>
</dbReference>
<name>N8XKN6_9GAMM</name>
<dbReference type="OrthoDB" id="6710413at2"/>
<proteinExistence type="predicted"/>
<evidence type="ECO:0008006" key="5">
    <source>
        <dbReference type="Google" id="ProtNLM"/>
    </source>
</evidence>
<evidence type="ECO:0000313" key="2">
    <source>
        <dbReference type="EMBL" id="ENX57836.1"/>
    </source>
</evidence>
<dbReference type="Gene3D" id="3.40.1260.10">
    <property type="entry name" value="DsrEFH-like"/>
    <property type="match status" value="1"/>
</dbReference>
<reference evidence="1 4" key="1">
    <citation type="submission" date="2013-02" db="EMBL/GenBank/DDBJ databases">
        <title>The Genome Sequence of Acinetobacter sp. CIP 56.2.</title>
        <authorList>
            <consortium name="The Broad Institute Genome Sequencing Platform"/>
            <consortium name="The Broad Institute Genome Sequencing Center for Infectious Disease"/>
            <person name="Cerqueira G."/>
            <person name="Feldgarden M."/>
            <person name="Courvalin P."/>
            <person name="Perichon B."/>
            <person name="Grillot-Courvalin C."/>
            <person name="Clermont D."/>
            <person name="Rocha E."/>
            <person name="Yoon E.-J."/>
            <person name="Nemec A."/>
            <person name="Walker B."/>
            <person name="Young S.K."/>
            <person name="Zeng Q."/>
            <person name="Gargeya S."/>
            <person name="Fitzgerald M."/>
            <person name="Haas B."/>
            <person name="Abouelleil A."/>
            <person name="Alvarado L."/>
            <person name="Arachchi H.M."/>
            <person name="Berlin A.M."/>
            <person name="Chapman S.B."/>
            <person name="Dewar J."/>
            <person name="Goldberg J."/>
            <person name="Griggs A."/>
            <person name="Gujja S."/>
            <person name="Hansen M."/>
            <person name="Howarth C."/>
            <person name="Imamovic A."/>
            <person name="Larimer J."/>
            <person name="McCowan C."/>
            <person name="Murphy C."/>
            <person name="Neiman D."/>
            <person name="Pearson M."/>
            <person name="Priest M."/>
            <person name="Roberts A."/>
            <person name="Saif S."/>
            <person name="Shea T."/>
            <person name="Sisk P."/>
            <person name="Sykes S."/>
            <person name="Wortman J."/>
            <person name="Nusbaum C."/>
            <person name="Birren B."/>
        </authorList>
    </citation>
    <scope>NUCLEOTIDE SEQUENCE [LARGE SCALE GENOMIC DNA]</scope>
    <source>
        <strain evidence="1 4">CIP 56.2</strain>
    </source>
</reference>
<evidence type="ECO:0000313" key="1">
    <source>
        <dbReference type="EMBL" id="ENV07625.1"/>
    </source>
</evidence>
<evidence type="ECO:0000313" key="4">
    <source>
        <dbReference type="Proteomes" id="UP000013209"/>
    </source>
</evidence>
<gene>
    <name evidence="2" type="ORF">F902_02236</name>
    <name evidence="1" type="ORF">F966_03482</name>
</gene>
<dbReference type="RefSeq" id="WP_004807451.1">
    <property type="nucleotide sequence ID" value="NZ_JAKZGF010000008.1"/>
</dbReference>
<dbReference type="PATRIC" id="fig|1144672.3.peg.3357"/>
<dbReference type="HOGENOM" id="CLU_179032_0_0_6"/>
<dbReference type="InterPro" id="IPR027396">
    <property type="entry name" value="DsrEFH-like"/>
</dbReference>